<gene>
    <name evidence="2" type="ORF">P691DRAFT_782571</name>
</gene>
<keyword evidence="3" id="KW-1185">Reference proteome</keyword>
<protein>
    <submittedName>
        <fullName evidence="2">Uncharacterized protein</fullName>
    </submittedName>
</protein>
<dbReference type="Proteomes" id="UP000807342">
    <property type="component" value="Unassembled WGS sequence"/>
</dbReference>
<comment type="caution">
    <text evidence="2">The sequence shown here is derived from an EMBL/GenBank/DDBJ whole genome shotgun (WGS) entry which is preliminary data.</text>
</comment>
<organism evidence="2 3">
    <name type="scientific">Macrolepiota fuliginosa MF-IS2</name>
    <dbReference type="NCBI Taxonomy" id="1400762"/>
    <lineage>
        <taxon>Eukaryota</taxon>
        <taxon>Fungi</taxon>
        <taxon>Dikarya</taxon>
        <taxon>Basidiomycota</taxon>
        <taxon>Agaricomycotina</taxon>
        <taxon>Agaricomycetes</taxon>
        <taxon>Agaricomycetidae</taxon>
        <taxon>Agaricales</taxon>
        <taxon>Agaricineae</taxon>
        <taxon>Agaricaceae</taxon>
        <taxon>Macrolepiota</taxon>
    </lineage>
</organism>
<evidence type="ECO:0000313" key="2">
    <source>
        <dbReference type="EMBL" id="KAF9447326.1"/>
    </source>
</evidence>
<reference evidence="2" key="1">
    <citation type="submission" date="2020-11" db="EMBL/GenBank/DDBJ databases">
        <authorList>
            <consortium name="DOE Joint Genome Institute"/>
            <person name="Ahrendt S."/>
            <person name="Riley R."/>
            <person name="Andreopoulos W."/>
            <person name="Labutti K."/>
            <person name="Pangilinan J."/>
            <person name="Ruiz-Duenas F.J."/>
            <person name="Barrasa J.M."/>
            <person name="Sanchez-Garcia M."/>
            <person name="Camarero S."/>
            <person name="Miyauchi S."/>
            <person name="Serrano A."/>
            <person name="Linde D."/>
            <person name="Babiker R."/>
            <person name="Drula E."/>
            <person name="Ayuso-Fernandez I."/>
            <person name="Pacheco R."/>
            <person name="Padilla G."/>
            <person name="Ferreira P."/>
            <person name="Barriuso J."/>
            <person name="Kellner H."/>
            <person name="Castanera R."/>
            <person name="Alfaro M."/>
            <person name="Ramirez L."/>
            <person name="Pisabarro A.G."/>
            <person name="Kuo A."/>
            <person name="Tritt A."/>
            <person name="Lipzen A."/>
            <person name="He G."/>
            <person name="Yan M."/>
            <person name="Ng V."/>
            <person name="Cullen D."/>
            <person name="Martin F."/>
            <person name="Rosso M.-N."/>
            <person name="Henrissat B."/>
            <person name="Hibbett D."/>
            <person name="Martinez A.T."/>
            <person name="Grigoriev I.V."/>
        </authorList>
    </citation>
    <scope>NUCLEOTIDE SEQUENCE</scope>
    <source>
        <strain evidence="2">MF-IS2</strain>
    </source>
</reference>
<accession>A0A9P5XCI3</accession>
<evidence type="ECO:0000313" key="3">
    <source>
        <dbReference type="Proteomes" id="UP000807342"/>
    </source>
</evidence>
<dbReference type="EMBL" id="MU151205">
    <property type="protein sequence ID" value="KAF9447326.1"/>
    <property type="molecule type" value="Genomic_DNA"/>
</dbReference>
<evidence type="ECO:0000256" key="1">
    <source>
        <dbReference type="SAM" id="SignalP"/>
    </source>
</evidence>
<keyword evidence="1" id="KW-0732">Signal</keyword>
<feature type="signal peptide" evidence="1">
    <location>
        <begin position="1"/>
        <end position="19"/>
    </location>
</feature>
<name>A0A9P5XCI3_9AGAR</name>
<feature type="chain" id="PRO_5040491604" evidence="1">
    <location>
        <begin position="20"/>
        <end position="122"/>
    </location>
</feature>
<proteinExistence type="predicted"/>
<dbReference type="AlphaFoldDB" id="A0A9P5XCI3"/>
<sequence>MKFTLATIVPVALAMSTLAEPVELDARQQQPAPAQCNMAGCLLTIASQIPGFIAPCEAAGANLQGIQQSQAQGQPPSQSDQFGLVANGAQCIALTIAAGFAIIHPERSCYPYPEELKKYDYD</sequence>